<name>A0A9P0J5R0_APHGO</name>
<organism evidence="1 2">
    <name type="scientific">Aphis gossypii</name>
    <name type="common">Cotton aphid</name>
    <dbReference type="NCBI Taxonomy" id="80765"/>
    <lineage>
        <taxon>Eukaryota</taxon>
        <taxon>Metazoa</taxon>
        <taxon>Ecdysozoa</taxon>
        <taxon>Arthropoda</taxon>
        <taxon>Hexapoda</taxon>
        <taxon>Insecta</taxon>
        <taxon>Pterygota</taxon>
        <taxon>Neoptera</taxon>
        <taxon>Paraneoptera</taxon>
        <taxon>Hemiptera</taxon>
        <taxon>Sternorrhyncha</taxon>
        <taxon>Aphidomorpha</taxon>
        <taxon>Aphidoidea</taxon>
        <taxon>Aphididae</taxon>
        <taxon>Aphidini</taxon>
        <taxon>Aphis</taxon>
        <taxon>Aphis</taxon>
    </lineage>
</organism>
<dbReference type="EMBL" id="OU899035">
    <property type="protein sequence ID" value="CAH1726650.1"/>
    <property type="molecule type" value="Genomic_DNA"/>
</dbReference>
<evidence type="ECO:0000313" key="1">
    <source>
        <dbReference type="EMBL" id="CAH1726650.1"/>
    </source>
</evidence>
<reference evidence="1" key="1">
    <citation type="submission" date="2022-02" db="EMBL/GenBank/DDBJ databases">
        <authorList>
            <person name="King R."/>
        </authorList>
    </citation>
    <scope>NUCLEOTIDE SEQUENCE</scope>
</reference>
<proteinExistence type="predicted"/>
<keyword evidence="2" id="KW-1185">Reference proteome</keyword>
<dbReference type="Proteomes" id="UP001154329">
    <property type="component" value="Chromosome 2"/>
</dbReference>
<reference evidence="1" key="2">
    <citation type="submission" date="2022-10" db="EMBL/GenBank/DDBJ databases">
        <authorList>
            <consortium name="ENA_rothamsted_submissions"/>
            <consortium name="culmorum"/>
            <person name="King R."/>
        </authorList>
    </citation>
    <scope>NUCLEOTIDE SEQUENCE</scope>
</reference>
<sequence>MLSTRAKRIRRLTFSVCRRINENDFVTPFRASAAALIEATRTRNTSSQLHRFVGETEQDFNRSGALSVLTLQQRAASATVDFVRCRAREILPVLYVPTYSDYSRVQYNNRILLSRSRSTWLPLRKSR</sequence>
<accession>A0A9P0J5R0</accession>
<gene>
    <name evidence="1" type="ORF">APHIGO_LOCUS7503</name>
</gene>
<protein>
    <submittedName>
        <fullName evidence="1">Uncharacterized protein</fullName>
    </submittedName>
</protein>
<dbReference type="AlphaFoldDB" id="A0A9P0J5R0"/>
<evidence type="ECO:0000313" key="2">
    <source>
        <dbReference type="Proteomes" id="UP001154329"/>
    </source>
</evidence>